<feature type="transmembrane region" description="Helical" evidence="4">
    <location>
        <begin position="20"/>
        <end position="40"/>
    </location>
</feature>
<accession>A0ABP6RDH0</accession>
<feature type="transmembrane region" description="Helical" evidence="4">
    <location>
        <begin position="111"/>
        <end position="135"/>
    </location>
</feature>
<evidence type="ECO:0000256" key="4">
    <source>
        <dbReference type="SAM" id="Phobius"/>
    </source>
</evidence>
<evidence type="ECO:0000313" key="8">
    <source>
        <dbReference type="Proteomes" id="UP001501736"/>
    </source>
</evidence>
<dbReference type="PANTHER" id="PTHR24421">
    <property type="entry name" value="NITRATE/NITRITE SENSOR PROTEIN NARX-RELATED"/>
    <property type="match status" value="1"/>
</dbReference>
<dbReference type="SUPFAM" id="SSF55874">
    <property type="entry name" value="ATPase domain of HSP90 chaperone/DNA topoisomerase II/histidine kinase"/>
    <property type="match status" value="1"/>
</dbReference>
<dbReference type="PANTHER" id="PTHR24421:SF63">
    <property type="entry name" value="SENSOR HISTIDINE KINASE DESK"/>
    <property type="match status" value="1"/>
</dbReference>
<keyword evidence="2 7" id="KW-0418">Kinase</keyword>
<feature type="transmembrane region" description="Helical" evidence="4">
    <location>
        <begin position="147"/>
        <end position="166"/>
    </location>
</feature>
<dbReference type="GO" id="GO:0016301">
    <property type="term" value="F:kinase activity"/>
    <property type="evidence" value="ECO:0007669"/>
    <property type="project" value="UniProtKB-KW"/>
</dbReference>
<feature type="transmembrane region" description="Helical" evidence="4">
    <location>
        <begin position="82"/>
        <end position="104"/>
    </location>
</feature>
<feature type="domain" description="Histidine kinase/HSP90-like ATPase" evidence="5">
    <location>
        <begin position="302"/>
        <end position="391"/>
    </location>
</feature>
<dbReference type="EMBL" id="BAAAYG010000005">
    <property type="protein sequence ID" value="GAA3285176.1"/>
    <property type="molecule type" value="Genomic_DNA"/>
</dbReference>
<keyword evidence="4" id="KW-0472">Membrane</keyword>
<name>A0ABP6RDH0_9MICC</name>
<dbReference type="Pfam" id="PF02518">
    <property type="entry name" value="HATPase_c"/>
    <property type="match status" value="1"/>
</dbReference>
<keyword evidence="3" id="KW-0902">Two-component regulatory system</keyword>
<reference evidence="8" key="1">
    <citation type="journal article" date="2019" name="Int. J. Syst. Evol. Microbiol.">
        <title>The Global Catalogue of Microorganisms (GCM) 10K type strain sequencing project: providing services to taxonomists for standard genome sequencing and annotation.</title>
        <authorList>
            <consortium name="The Broad Institute Genomics Platform"/>
            <consortium name="The Broad Institute Genome Sequencing Center for Infectious Disease"/>
            <person name="Wu L."/>
            <person name="Ma J."/>
        </authorList>
    </citation>
    <scope>NUCLEOTIDE SEQUENCE [LARGE SCALE GENOMIC DNA]</scope>
    <source>
        <strain evidence="8">JCM 11483</strain>
    </source>
</reference>
<dbReference type="InterPro" id="IPR003594">
    <property type="entry name" value="HATPase_dom"/>
</dbReference>
<keyword evidence="4" id="KW-1133">Transmembrane helix</keyword>
<dbReference type="InterPro" id="IPR011712">
    <property type="entry name" value="Sig_transdc_His_kin_sub3_dim/P"/>
</dbReference>
<dbReference type="Gene3D" id="1.20.5.1930">
    <property type="match status" value="1"/>
</dbReference>
<dbReference type="Proteomes" id="UP001501736">
    <property type="component" value="Unassembled WGS sequence"/>
</dbReference>
<evidence type="ECO:0000256" key="3">
    <source>
        <dbReference type="ARBA" id="ARBA00023012"/>
    </source>
</evidence>
<feature type="domain" description="Signal transduction histidine kinase subgroup 3 dimerisation and phosphoacceptor" evidence="6">
    <location>
        <begin position="185"/>
        <end position="251"/>
    </location>
</feature>
<dbReference type="InterPro" id="IPR050482">
    <property type="entry name" value="Sensor_HK_TwoCompSys"/>
</dbReference>
<evidence type="ECO:0000313" key="7">
    <source>
        <dbReference type="EMBL" id="GAA3285176.1"/>
    </source>
</evidence>
<evidence type="ECO:0000256" key="1">
    <source>
        <dbReference type="ARBA" id="ARBA00022679"/>
    </source>
</evidence>
<sequence>MGGMRTDGQSSHDGTGSFHGVAYAGIWLVVLGLPVGSAFLRPVPPLLTALTVAATLLFIVTYLWLFWRLPDSHLVGARERRILLAGLFVLIGLIALAAPGAGSWSTAYTPFLAALLIFTLPLRLGLPLGVALWLIPSLVWALVAEEIWVLAGPGFGVLIIVFARLVEHNERRTRLVEDRLRSAAERDAIARDVHDVLGHSLTGLSIRTQLARRLIDTDPERARAELDTIDALSREALDQVRSTVSRLRTPELSGELATARRTLAAAGITAQIDVAEELRLEDPPEPGGPQEDEAERRRLFAWALREAVTNVVRHAQADRCRITVTSERVEIVDDGVGCPAPDVEAPGLAASSGGAGGTGLRGLRERAAAQGATVRLGPGDEATGTGTRVEVIAA</sequence>
<evidence type="ECO:0000256" key="2">
    <source>
        <dbReference type="ARBA" id="ARBA00022777"/>
    </source>
</evidence>
<keyword evidence="4" id="KW-0812">Transmembrane</keyword>
<organism evidence="7 8">
    <name type="scientific">Nesterenkonia halobia</name>
    <dbReference type="NCBI Taxonomy" id="37922"/>
    <lineage>
        <taxon>Bacteria</taxon>
        <taxon>Bacillati</taxon>
        <taxon>Actinomycetota</taxon>
        <taxon>Actinomycetes</taxon>
        <taxon>Micrococcales</taxon>
        <taxon>Micrococcaceae</taxon>
        <taxon>Nesterenkonia</taxon>
    </lineage>
</organism>
<evidence type="ECO:0000259" key="6">
    <source>
        <dbReference type="Pfam" id="PF07730"/>
    </source>
</evidence>
<keyword evidence="1" id="KW-0808">Transferase</keyword>
<feature type="transmembrane region" description="Helical" evidence="4">
    <location>
        <begin position="47"/>
        <end position="67"/>
    </location>
</feature>
<dbReference type="Pfam" id="PF07730">
    <property type="entry name" value="HisKA_3"/>
    <property type="match status" value="1"/>
</dbReference>
<protein>
    <submittedName>
        <fullName evidence="7">Sensor histidine kinase</fullName>
    </submittedName>
</protein>
<gene>
    <name evidence="7" type="ORF">GCM10020260_17310</name>
</gene>
<evidence type="ECO:0000259" key="5">
    <source>
        <dbReference type="Pfam" id="PF02518"/>
    </source>
</evidence>
<comment type="caution">
    <text evidence="7">The sequence shown here is derived from an EMBL/GenBank/DDBJ whole genome shotgun (WGS) entry which is preliminary data.</text>
</comment>
<dbReference type="Gene3D" id="3.30.565.10">
    <property type="entry name" value="Histidine kinase-like ATPase, C-terminal domain"/>
    <property type="match status" value="1"/>
</dbReference>
<keyword evidence="8" id="KW-1185">Reference proteome</keyword>
<dbReference type="InterPro" id="IPR036890">
    <property type="entry name" value="HATPase_C_sf"/>
</dbReference>
<proteinExistence type="predicted"/>